<feature type="region of interest" description="Disordered" evidence="1">
    <location>
        <begin position="62"/>
        <end position="81"/>
    </location>
</feature>
<name>A0A2N9FTV6_FAGSY</name>
<accession>A0A2N9FTV6</accession>
<evidence type="ECO:0000256" key="1">
    <source>
        <dbReference type="SAM" id="MobiDB-lite"/>
    </source>
</evidence>
<protein>
    <submittedName>
        <fullName evidence="2">Uncharacterized protein</fullName>
    </submittedName>
</protein>
<feature type="region of interest" description="Disordered" evidence="1">
    <location>
        <begin position="104"/>
        <end position="155"/>
    </location>
</feature>
<organism evidence="2">
    <name type="scientific">Fagus sylvatica</name>
    <name type="common">Beechnut</name>
    <dbReference type="NCBI Taxonomy" id="28930"/>
    <lineage>
        <taxon>Eukaryota</taxon>
        <taxon>Viridiplantae</taxon>
        <taxon>Streptophyta</taxon>
        <taxon>Embryophyta</taxon>
        <taxon>Tracheophyta</taxon>
        <taxon>Spermatophyta</taxon>
        <taxon>Magnoliopsida</taxon>
        <taxon>eudicotyledons</taxon>
        <taxon>Gunneridae</taxon>
        <taxon>Pentapetalae</taxon>
        <taxon>rosids</taxon>
        <taxon>fabids</taxon>
        <taxon>Fagales</taxon>
        <taxon>Fagaceae</taxon>
        <taxon>Fagus</taxon>
    </lineage>
</organism>
<dbReference type="EMBL" id="OIVN01001156">
    <property type="protein sequence ID" value="SPC90530.1"/>
    <property type="molecule type" value="Genomic_DNA"/>
</dbReference>
<reference evidence="2" key="1">
    <citation type="submission" date="2018-02" db="EMBL/GenBank/DDBJ databases">
        <authorList>
            <person name="Cohen D.B."/>
            <person name="Kent A.D."/>
        </authorList>
    </citation>
    <scope>NUCLEOTIDE SEQUENCE</scope>
</reference>
<feature type="compositionally biased region" description="Basic and acidic residues" evidence="1">
    <location>
        <begin position="25"/>
        <end position="47"/>
    </location>
</feature>
<dbReference type="AlphaFoldDB" id="A0A2N9FTV6"/>
<feature type="region of interest" description="Disordered" evidence="1">
    <location>
        <begin position="1"/>
        <end position="51"/>
    </location>
</feature>
<feature type="compositionally biased region" description="Basic and acidic residues" evidence="1">
    <location>
        <begin position="65"/>
        <end position="81"/>
    </location>
</feature>
<sequence>MEDSLLETENLVHPMNLSPKGASKVGEDHEVDVDKKDHEAEGGEERQAGFISHLLSNIVSGGEAEEAKEHDEEGRGIFGDDKYEGKGGGLISHYISNLVSPLVSPKAEKSTGKSVEVPEVENGSSKIEEDVDGGGGNGGRLKQRKIEEKDGGGHGVGAIIDNLVSHLPASLPR</sequence>
<gene>
    <name evidence="2" type="ORF">FSB_LOCUS18412</name>
</gene>
<proteinExistence type="predicted"/>
<evidence type="ECO:0000313" key="2">
    <source>
        <dbReference type="EMBL" id="SPC90530.1"/>
    </source>
</evidence>